<dbReference type="InterPro" id="IPR036291">
    <property type="entry name" value="NAD(P)-bd_dom_sf"/>
</dbReference>
<dbReference type="EMBL" id="BMNM01000011">
    <property type="protein sequence ID" value="GGI84359.1"/>
    <property type="molecule type" value="Genomic_DNA"/>
</dbReference>
<name>A0A830E3Y2_9CREN</name>
<evidence type="ECO:0000313" key="3">
    <source>
        <dbReference type="EMBL" id="BDR92692.1"/>
    </source>
</evidence>
<evidence type="ECO:0000256" key="1">
    <source>
        <dbReference type="ARBA" id="ARBA00007637"/>
    </source>
</evidence>
<evidence type="ECO:0000313" key="4">
    <source>
        <dbReference type="EMBL" id="GGI84359.1"/>
    </source>
</evidence>
<dbReference type="AlphaFoldDB" id="A0A830E3Y2"/>
<organism evidence="4 5">
    <name type="scientific">Vulcanisaeta souniana JCM 11219</name>
    <dbReference type="NCBI Taxonomy" id="1293586"/>
    <lineage>
        <taxon>Archaea</taxon>
        <taxon>Thermoproteota</taxon>
        <taxon>Thermoprotei</taxon>
        <taxon>Thermoproteales</taxon>
        <taxon>Thermoproteaceae</taxon>
        <taxon>Vulcanisaeta</taxon>
    </lineage>
</organism>
<reference evidence="4" key="2">
    <citation type="submission" date="2020-09" db="EMBL/GenBank/DDBJ databases">
        <authorList>
            <person name="Sun Q."/>
            <person name="Ohkuma M."/>
        </authorList>
    </citation>
    <scope>NUCLEOTIDE SEQUENCE</scope>
    <source>
        <strain evidence="4">JCM 11219</strain>
    </source>
</reference>
<dbReference type="PRINTS" id="PR01713">
    <property type="entry name" value="NUCEPIMERASE"/>
</dbReference>
<comment type="similarity">
    <text evidence="1">Belongs to the NAD(P)-dependent epimerase/dehydratase family.</text>
</comment>
<dbReference type="EMBL" id="AP026830">
    <property type="protein sequence ID" value="BDR92692.1"/>
    <property type="molecule type" value="Genomic_DNA"/>
</dbReference>
<protein>
    <submittedName>
        <fullName evidence="4">NDP-sugar dehydratase or epimerase</fullName>
    </submittedName>
</protein>
<dbReference type="GeneID" id="76207328"/>
<evidence type="ECO:0000313" key="5">
    <source>
        <dbReference type="Proteomes" id="UP000657075"/>
    </source>
</evidence>
<proteinExistence type="inferred from homology"/>
<dbReference type="Gene3D" id="3.40.50.720">
    <property type="entry name" value="NAD(P)-binding Rossmann-like Domain"/>
    <property type="match status" value="1"/>
</dbReference>
<evidence type="ECO:0000259" key="2">
    <source>
        <dbReference type="Pfam" id="PF01370"/>
    </source>
</evidence>
<dbReference type="Proteomes" id="UP000657075">
    <property type="component" value="Unassembled WGS sequence"/>
</dbReference>
<dbReference type="Gene3D" id="3.90.25.10">
    <property type="entry name" value="UDP-galactose 4-epimerase, domain 1"/>
    <property type="match status" value="1"/>
</dbReference>
<evidence type="ECO:0000313" key="6">
    <source>
        <dbReference type="Proteomes" id="UP001060771"/>
    </source>
</evidence>
<reference evidence="3" key="4">
    <citation type="journal article" date="2023" name="Microbiol. Resour. Announc.">
        <title>Complete Genome Sequence of Vulcanisaeta souniana Strain IC-059, a Hyperthermophilic Archaeon Isolated from Hot Spring Water in Japan.</title>
        <authorList>
            <person name="Kato S."/>
            <person name="Itoh T."/>
            <person name="Wu L."/>
            <person name="Ma J."/>
            <person name="Ohkuma M."/>
        </authorList>
    </citation>
    <scope>NUCLEOTIDE SEQUENCE</scope>
    <source>
        <strain evidence="3">JCM 11219</strain>
    </source>
</reference>
<sequence>MKILITGGAGFIGHNLAIYFISKGFDITVLDSLERSTDFAVNRLREHGIPIIKADVRSFSDCNGFDVVVHAAAYVSVPESMERPVDYIENNVVGTARVVHECGRAGARIIYLSSAAVYGNPIKLPIPEDHPIDPLSPYGLSKYLGELVVSNFSRVYGFRYVILRLFNVYGPGQNPAYAGVISGFIERALRGEPLVIYGDGWQTRDFVYVNDVAEIILRMIEGDLFDNEVYNVGTGKVTTINELARMIIEILGKSNIEIVHREERPGDIRHSYADNRKIKTKININFTSLEKGLKDLVLLYNNG</sequence>
<reference evidence="4" key="1">
    <citation type="journal article" date="2014" name="Int. J. Syst. Evol. Microbiol.">
        <title>Complete genome sequence of Corynebacterium casei LMG S-19264T (=DSM 44701T), isolated from a smear-ripened cheese.</title>
        <authorList>
            <consortium name="US DOE Joint Genome Institute (JGI-PGF)"/>
            <person name="Walter F."/>
            <person name="Albersmeier A."/>
            <person name="Kalinowski J."/>
            <person name="Ruckert C."/>
        </authorList>
    </citation>
    <scope>NUCLEOTIDE SEQUENCE</scope>
    <source>
        <strain evidence="4">JCM 11219</strain>
    </source>
</reference>
<accession>A0A830E3Y2</accession>
<gene>
    <name evidence="4" type="ORF">GCM10007112_21630</name>
    <name evidence="3" type="ORF">Vsou_17850</name>
</gene>
<dbReference type="InterPro" id="IPR001509">
    <property type="entry name" value="Epimerase_deHydtase"/>
</dbReference>
<feature type="domain" description="NAD-dependent epimerase/dehydratase" evidence="2">
    <location>
        <begin position="3"/>
        <end position="233"/>
    </location>
</feature>
<dbReference type="PANTHER" id="PTHR43000">
    <property type="entry name" value="DTDP-D-GLUCOSE 4,6-DEHYDRATASE-RELATED"/>
    <property type="match status" value="1"/>
</dbReference>
<dbReference type="OrthoDB" id="4907at2157"/>
<dbReference type="SUPFAM" id="SSF51735">
    <property type="entry name" value="NAD(P)-binding Rossmann-fold domains"/>
    <property type="match status" value="1"/>
</dbReference>
<dbReference type="Pfam" id="PF01370">
    <property type="entry name" value="Epimerase"/>
    <property type="match status" value="1"/>
</dbReference>
<keyword evidence="6" id="KW-1185">Reference proteome</keyword>
<dbReference type="Proteomes" id="UP001060771">
    <property type="component" value="Chromosome"/>
</dbReference>
<reference evidence="6" key="3">
    <citation type="submission" date="2022-09" db="EMBL/GenBank/DDBJ databases">
        <title>Complete genome sequence of Vulcanisaeta souniana.</title>
        <authorList>
            <person name="Kato S."/>
            <person name="Itoh T."/>
            <person name="Ohkuma M."/>
        </authorList>
    </citation>
    <scope>NUCLEOTIDE SEQUENCE [LARGE SCALE GENOMIC DNA]</scope>
    <source>
        <strain evidence="6">JCM 11219</strain>
    </source>
</reference>
<dbReference type="RefSeq" id="WP_188603936.1">
    <property type="nucleotide sequence ID" value="NZ_AP026830.1"/>
</dbReference>